<organism evidence="1 2">
    <name type="scientific">Protopolystoma xenopodis</name>
    <dbReference type="NCBI Taxonomy" id="117903"/>
    <lineage>
        <taxon>Eukaryota</taxon>
        <taxon>Metazoa</taxon>
        <taxon>Spiralia</taxon>
        <taxon>Lophotrochozoa</taxon>
        <taxon>Platyhelminthes</taxon>
        <taxon>Monogenea</taxon>
        <taxon>Polyopisthocotylea</taxon>
        <taxon>Polystomatidea</taxon>
        <taxon>Polystomatidae</taxon>
        <taxon>Protopolystoma</taxon>
    </lineage>
</organism>
<keyword evidence="2" id="KW-1185">Reference proteome</keyword>
<dbReference type="AlphaFoldDB" id="A0A448X015"/>
<reference evidence="1" key="1">
    <citation type="submission" date="2018-11" db="EMBL/GenBank/DDBJ databases">
        <authorList>
            <consortium name="Pathogen Informatics"/>
        </authorList>
    </citation>
    <scope>NUCLEOTIDE SEQUENCE</scope>
</reference>
<evidence type="ECO:0000313" key="1">
    <source>
        <dbReference type="EMBL" id="VEL24572.1"/>
    </source>
</evidence>
<proteinExistence type="predicted"/>
<evidence type="ECO:0000313" key="2">
    <source>
        <dbReference type="Proteomes" id="UP000784294"/>
    </source>
</evidence>
<gene>
    <name evidence="1" type="ORF">PXEA_LOCUS18012</name>
</gene>
<dbReference type="EMBL" id="CAAALY010068443">
    <property type="protein sequence ID" value="VEL24572.1"/>
    <property type="molecule type" value="Genomic_DNA"/>
</dbReference>
<sequence length="86" mass="9831">MHQLCRVFRRDSVDWYWDMLICRFQTRLLTLPPEYTSCNGLCDSHQRPFAASAVGTAQLTATPPPRFAVAAVTHERVNVYLSYALV</sequence>
<comment type="caution">
    <text evidence="1">The sequence shown here is derived from an EMBL/GenBank/DDBJ whole genome shotgun (WGS) entry which is preliminary data.</text>
</comment>
<dbReference type="Proteomes" id="UP000784294">
    <property type="component" value="Unassembled WGS sequence"/>
</dbReference>
<protein>
    <submittedName>
        <fullName evidence="1">Uncharacterized protein</fullName>
    </submittedName>
</protein>
<feature type="non-terminal residue" evidence="1">
    <location>
        <position position="86"/>
    </location>
</feature>
<accession>A0A448X015</accession>
<name>A0A448X015_9PLAT</name>